<dbReference type="AlphaFoldDB" id="A0A6A6IPK8"/>
<organism evidence="1 2">
    <name type="scientific">Trematosphaeria pertusa</name>
    <dbReference type="NCBI Taxonomy" id="390896"/>
    <lineage>
        <taxon>Eukaryota</taxon>
        <taxon>Fungi</taxon>
        <taxon>Dikarya</taxon>
        <taxon>Ascomycota</taxon>
        <taxon>Pezizomycotina</taxon>
        <taxon>Dothideomycetes</taxon>
        <taxon>Pleosporomycetidae</taxon>
        <taxon>Pleosporales</taxon>
        <taxon>Massarineae</taxon>
        <taxon>Trematosphaeriaceae</taxon>
        <taxon>Trematosphaeria</taxon>
    </lineage>
</organism>
<dbReference type="Proteomes" id="UP000800094">
    <property type="component" value="Unassembled WGS sequence"/>
</dbReference>
<evidence type="ECO:0000313" key="1">
    <source>
        <dbReference type="EMBL" id="KAF2251520.1"/>
    </source>
</evidence>
<gene>
    <name evidence="1" type="ORF">BU26DRAFT_284911</name>
</gene>
<keyword evidence="2" id="KW-1185">Reference proteome</keyword>
<reference evidence="1" key="1">
    <citation type="journal article" date="2020" name="Stud. Mycol.">
        <title>101 Dothideomycetes genomes: a test case for predicting lifestyles and emergence of pathogens.</title>
        <authorList>
            <person name="Haridas S."/>
            <person name="Albert R."/>
            <person name="Binder M."/>
            <person name="Bloem J."/>
            <person name="Labutti K."/>
            <person name="Salamov A."/>
            <person name="Andreopoulos B."/>
            <person name="Baker S."/>
            <person name="Barry K."/>
            <person name="Bills G."/>
            <person name="Bluhm B."/>
            <person name="Cannon C."/>
            <person name="Castanera R."/>
            <person name="Culley D."/>
            <person name="Daum C."/>
            <person name="Ezra D."/>
            <person name="Gonzalez J."/>
            <person name="Henrissat B."/>
            <person name="Kuo A."/>
            <person name="Liang C."/>
            <person name="Lipzen A."/>
            <person name="Lutzoni F."/>
            <person name="Magnuson J."/>
            <person name="Mondo S."/>
            <person name="Nolan M."/>
            <person name="Ohm R."/>
            <person name="Pangilinan J."/>
            <person name="Park H.-J."/>
            <person name="Ramirez L."/>
            <person name="Alfaro M."/>
            <person name="Sun H."/>
            <person name="Tritt A."/>
            <person name="Yoshinaga Y."/>
            <person name="Zwiers L.-H."/>
            <person name="Turgeon B."/>
            <person name="Goodwin S."/>
            <person name="Spatafora J."/>
            <person name="Crous P."/>
            <person name="Grigoriev I."/>
        </authorList>
    </citation>
    <scope>NUCLEOTIDE SEQUENCE</scope>
    <source>
        <strain evidence="1">CBS 122368</strain>
    </source>
</reference>
<protein>
    <submittedName>
        <fullName evidence="1">Uncharacterized protein</fullName>
    </submittedName>
</protein>
<dbReference type="RefSeq" id="XP_033686524.1">
    <property type="nucleotide sequence ID" value="XM_033821551.1"/>
</dbReference>
<evidence type="ECO:0000313" key="2">
    <source>
        <dbReference type="Proteomes" id="UP000800094"/>
    </source>
</evidence>
<name>A0A6A6IPK8_9PLEO</name>
<dbReference type="EMBL" id="ML987193">
    <property type="protein sequence ID" value="KAF2251520.1"/>
    <property type="molecule type" value="Genomic_DNA"/>
</dbReference>
<dbReference type="GeneID" id="54574881"/>
<proteinExistence type="predicted"/>
<sequence length="177" mass="19399">MHSESEGGLGTLCITGITPILRYFTMKVLGTTADIHLSAPRSGHCIPHDTLCGSRGVILQQLTLCSPTPISTVSPKSIPSGHTTTYRHASVQPFCRPPLSRPNLQWQLLFKTGWKGHSERRKMFCGGRTQCTLPLPREILSTSLYAFGSDSDLVAFEAPLGYAVVEIYIVSVVRDTR</sequence>
<accession>A0A6A6IPK8</accession>